<proteinExistence type="predicted"/>
<dbReference type="EMBL" id="JALN02000002">
    <property type="protein sequence ID" value="KDE97287.1"/>
    <property type="molecule type" value="Genomic_DNA"/>
</dbReference>
<dbReference type="STRING" id="1440774.Y900_028955"/>
<reference evidence="2" key="1">
    <citation type="submission" date="2014-05" db="EMBL/GenBank/DDBJ databases">
        <title>Genome sequence of Mycobacterium aromaticivorans strain JS19b1T (= DSM 45407T).</title>
        <authorList>
            <person name="Kwak Y."/>
            <person name="Park G.-S."/>
            <person name="Li Q.X."/>
            <person name="Lee S.-E."/>
            <person name="Shin J.-H."/>
        </authorList>
    </citation>
    <scope>NUCLEOTIDE SEQUENCE [LARGE SCALE GENOMIC DNA]</scope>
    <source>
        <strain evidence="2">JS19b1</strain>
    </source>
</reference>
<gene>
    <name evidence="2" type="ORF">Y900_028955</name>
</gene>
<feature type="compositionally biased region" description="Basic and acidic residues" evidence="1">
    <location>
        <begin position="1"/>
        <end position="23"/>
    </location>
</feature>
<comment type="caution">
    <text evidence="2">The sequence shown here is derived from an EMBL/GenBank/DDBJ whole genome shotgun (WGS) entry which is preliminary data.</text>
</comment>
<organism evidence="2 3">
    <name type="scientific">Mycolicibacterium aromaticivorans JS19b1 = JCM 16368</name>
    <dbReference type="NCBI Taxonomy" id="1440774"/>
    <lineage>
        <taxon>Bacteria</taxon>
        <taxon>Bacillati</taxon>
        <taxon>Actinomycetota</taxon>
        <taxon>Actinomycetes</taxon>
        <taxon>Mycobacteriales</taxon>
        <taxon>Mycobacteriaceae</taxon>
        <taxon>Mycolicibacterium</taxon>
    </lineage>
</organism>
<accession>A0A064CEY5</accession>
<name>A0A064CEY5_9MYCO</name>
<keyword evidence="3" id="KW-1185">Reference proteome</keyword>
<evidence type="ECO:0000256" key="1">
    <source>
        <dbReference type="SAM" id="MobiDB-lite"/>
    </source>
</evidence>
<dbReference type="RefSeq" id="WP_036348667.1">
    <property type="nucleotide sequence ID" value="NZ_JALN02000002.1"/>
</dbReference>
<evidence type="ECO:0000313" key="2">
    <source>
        <dbReference type="EMBL" id="KDE97287.1"/>
    </source>
</evidence>
<dbReference type="AlphaFoldDB" id="A0A064CEY5"/>
<dbReference type="Proteomes" id="UP000022835">
    <property type="component" value="Unassembled WGS sequence"/>
</dbReference>
<evidence type="ECO:0000313" key="3">
    <source>
        <dbReference type="Proteomes" id="UP000022835"/>
    </source>
</evidence>
<feature type="region of interest" description="Disordered" evidence="1">
    <location>
        <begin position="1"/>
        <end position="26"/>
    </location>
</feature>
<protein>
    <submittedName>
        <fullName evidence="2">Uncharacterized protein</fullName>
    </submittedName>
</protein>
<sequence>MRFNDDRDPIPPHHSGRARDGSERLPPVLTDRIVVGDAAPHQANWAIGDDAAAPKMPVGGSRRLATLADNPSRRADPTRLLIRLPPKGPEL</sequence>